<comment type="caution">
    <text evidence="2">The sequence shown here is derived from an EMBL/GenBank/DDBJ whole genome shotgun (WGS) entry which is preliminary data.</text>
</comment>
<accession>A0A0C2V577</accession>
<reference evidence="2 3" key="1">
    <citation type="submission" date="2015-01" db="EMBL/GenBank/DDBJ databases">
        <title>Genome sequencing of Jeotgalibacillus soli.</title>
        <authorList>
            <person name="Goh K.M."/>
            <person name="Chan K.-G."/>
            <person name="Yaakop A.S."/>
            <person name="Ee R."/>
            <person name="Gan H.M."/>
            <person name="Chan C.S."/>
        </authorList>
    </citation>
    <scope>NUCLEOTIDE SEQUENCE [LARGE SCALE GENOMIC DNA]</scope>
    <source>
        <strain evidence="2 3">P9</strain>
    </source>
</reference>
<dbReference type="Pfam" id="PF21747">
    <property type="entry name" value="YpoC"/>
    <property type="match status" value="1"/>
</dbReference>
<dbReference type="PATRIC" id="fig|889306.3.peg.3144"/>
<organism evidence="2 3">
    <name type="scientific">Jeotgalibacillus soli</name>
    <dbReference type="NCBI Taxonomy" id="889306"/>
    <lineage>
        <taxon>Bacteria</taxon>
        <taxon>Bacillati</taxon>
        <taxon>Bacillota</taxon>
        <taxon>Bacilli</taxon>
        <taxon>Bacillales</taxon>
        <taxon>Caryophanaceae</taxon>
        <taxon>Jeotgalibacillus</taxon>
    </lineage>
</organism>
<protein>
    <recommendedName>
        <fullName evidence="1">YpoC-like domain-containing protein</fullName>
    </recommendedName>
</protein>
<dbReference type="AlphaFoldDB" id="A0A0C2V577"/>
<evidence type="ECO:0000259" key="1">
    <source>
        <dbReference type="Pfam" id="PF21747"/>
    </source>
</evidence>
<feature type="domain" description="YpoC-like" evidence="1">
    <location>
        <begin position="59"/>
        <end position="167"/>
    </location>
</feature>
<evidence type="ECO:0000313" key="3">
    <source>
        <dbReference type="Proteomes" id="UP000031938"/>
    </source>
</evidence>
<dbReference type="OrthoDB" id="2360594at2"/>
<dbReference type="Proteomes" id="UP000031938">
    <property type="component" value="Unassembled WGS sequence"/>
</dbReference>
<proteinExistence type="predicted"/>
<dbReference type="InterPro" id="IPR048427">
    <property type="entry name" value="YpoC"/>
</dbReference>
<gene>
    <name evidence="2" type="ORF">KP78_31310</name>
</gene>
<evidence type="ECO:0000313" key="2">
    <source>
        <dbReference type="EMBL" id="KIL44167.1"/>
    </source>
</evidence>
<sequence>MSEHLIVLRERYLNPLFFSTDQLVLSEEKSERTLFEPLFFPDIQAEYFAHYPPWEQFEHWLPILLGEWKILQEELYPIFEERSKESEPLMIKAIAILFMMLFWSNGRSVQLKEWESAVPGLSISFVNPVERVSFIVNRPAVYFSYIQLGELITELHKAIEKDRVMKKRKRT</sequence>
<dbReference type="RefSeq" id="WP_041090078.1">
    <property type="nucleotide sequence ID" value="NZ_JXRP01000019.1"/>
</dbReference>
<keyword evidence="3" id="KW-1185">Reference proteome</keyword>
<dbReference type="STRING" id="889306.KP78_31310"/>
<dbReference type="EMBL" id="JXRP01000019">
    <property type="protein sequence ID" value="KIL44167.1"/>
    <property type="molecule type" value="Genomic_DNA"/>
</dbReference>
<name>A0A0C2V577_9BACL</name>